<dbReference type="InterPro" id="IPR036875">
    <property type="entry name" value="Znf_CCHC_sf"/>
</dbReference>
<dbReference type="AlphaFoldDB" id="A0AAV1LAA6"/>
<dbReference type="EMBL" id="CAVLGL010000087">
    <property type="protein sequence ID" value="CAK1592228.1"/>
    <property type="molecule type" value="Genomic_DNA"/>
</dbReference>
<evidence type="ECO:0000313" key="3">
    <source>
        <dbReference type="EMBL" id="CAK1592228.1"/>
    </source>
</evidence>
<dbReference type="SUPFAM" id="SSF57756">
    <property type="entry name" value="Retrovirus zinc finger-like domains"/>
    <property type="match status" value="1"/>
</dbReference>
<keyword evidence="1" id="KW-0862">Zinc</keyword>
<dbReference type="GO" id="GO:0003676">
    <property type="term" value="F:nucleic acid binding"/>
    <property type="evidence" value="ECO:0007669"/>
    <property type="project" value="InterPro"/>
</dbReference>
<evidence type="ECO:0000259" key="2">
    <source>
        <dbReference type="PROSITE" id="PS50158"/>
    </source>
</evidence>
<proteinExistence type="predicted"/>
<accession>A0AAV1LAA6</accession>
<dbReference type="Pfam" id="PF00098">
    <property type="entry name" value="zf-CCHC"/>
    <property type="match status" value="1"/>
</dbReference>
<dbReference type="InterPro" id="IPR001878">
    <property type="entry name" value="Znf_CCHC"/>
</dbReference>
<dbReference type="PANTHER" id="PTHR33198">
    <property type="entry name" value="ANK_REP_REGION DOMAIN-CONTAINING PROTEIN-RELATED"/>
    <property type="match status" value="1"/>
</dbReference>
<sequence>MEHARPPSELQLEGGPVSRADAWKRWRQQFVLFMKASGVHSETSAVKASLLINLIGSEGFDIYQTFTFTKDERDDRDDVQIILSKFDEYFGTKINITLLRYKFFTRNQEEGENIQQYVTSLRLLSKNCKFATLEEELIKDRIVCGVNSTIVRDRLLRCEDLDLDKAVKLCQAEEISQESSRQLSASGAGVYASVVQVDSVKQGRGRRDAQHTGAGRASRGTALRCPRCGVERCATPRCPAVYATCFTCGKQGHFARVCRQNLNNKAGVKHVYDIEQNQDVTRSFDCESFFISTISGQEDCSDGWFETLTFEKGIENLKLDTGTDINVISFERFLQLGFDSNMIKNDRIK</sequence>
<evidence type="ECO:0000256" key="1">
    <source>
        <dbReference type="PROSITE-ProRule" id="PRU00047"/>
    </source>
</evidence>
<dbReference type="GO" id="GO:0008270">
    <property type="term" value="F:zinc ion binding"/>
    <property type="evidence" value="ECO:0007669"/>
    <property type="project" value="UniProtKB-KW"/>
</dbReference>
<comment type="caution">
    <text evidence="3">The sequence shown here is derived from an EMBL/GenBank/DDBJ whole genome shotgun (WGS) entry which is preliminary data.</text>
</comment>
<keyword evidence="1" id="KW-0863">Zinc-finger</keyword>
<protein>
    <recommendedName>
        <fullName evidence="2">CCHC-type domain-containing protein</fullName>
    </recommendedName>
</protein>
<name>A0AAV1LAA6_9NEOP</name>
<dbReference type="PROSITE" id="PS50158">
    <property type="entry name" value="ZF_CCHC"/>
    <property type="match status" value="1"/>
</dbReference>
<feature type="domain" description="CCHC-type" evidence="2">
    <location>
        <begin position="245"/>
        <end position="260"/>
    </location>
</feature>
<organism evidence="3 4">
    <name type="scientific">Parnassius mnemosyne</name>
    <name type="common">clouded apollo</name>
    <dbReference type="NCBI Taxonomy" id="213953"/>
    <lineage>
        <taxon>Eukaryota</taxon>
        <taxon>Metazoa</taxon>
        <taxon>Ecdysozoa</taxon>
        <taxon>Arthropoda</taxon>
        <taxon>Hexapoda</taxon>
        <taxon>Insecta</taxon>
        <taxon>Pterygota</taxon>
        <taxon>Neoptera</taxon>
        <taxon>Endopterygota</taxon>
        <taxon>Lepidoptera</taxon>
        <taxon>Glossata</taxon>
        <taxon>Ditrysia</taxon>
        <taxon>Papilionoidea</taxon>
        <taxon>Papilionidae</taxon>
        <taxon>Parnassiinae</taxon>
        <taxon>Parnassini</taxon>
        <taxon>Parnassius</taxon>
        <taxon>Driopa</taxon>
    </lineage>
</organism>
<evidence type="ECO:0000313" key="4">
    <source>
        <dbReference type="Proteomes" id="UP001314205"/>
    </source>
</evidence>
<dbReference type="SMART" id="SM00343">
    <property type="entry name" value="ZnF_C2HC"/>
    <property type="match status" value="1"/>
</dbReference>
<gene>
    <name evidence="3" type="ORF">PARMNEM_LOCUS12247</name>
</gene>
<reference evidence="3 4" key="1">
    <citation type="submission" date="2023-11" db="EMBL/GenBank/DDBJ databases">
        <authorList>
            <person name="Hedman E."/>
            <person name="Englund M."/>
            <person name="Stromberg M."/>
            <person name="Nyberg Akerstrom W."/>
            <person name="Nylinder S."/>
            <person name="Jareborg N."/>
            <person name="Kallberg Y."/>
            <person name="Kronander E."/>
        </authorList>
    </citation>
    <scope>NUCLEOTIDE SEQUENCE [LARGE SCALE GENOMIC DNA]</scope>
</reference>
<dbReference type="Gene3D" id="4.10.60.10">
    <property type="entry name" value="Zinc finger, CCHC-type"/>
    <property type="match status" value="1"/>
</dbReference>
<dbReference type="Proteomes" id="UP001314205">
    <property type="component" value="Unassembled WGS sequence"/>
</dbReference>
<dbReference type="PANTHER" id="PTHR33198:SF20">
    <property type="entry name" value="RETROTRANSPOSON GAG DOMAIN-CONTAINING PROTEIN"/>
    <property type="match status" value="1"/>
</dbReference>
<keyword evidence="1" id="KW-0479">Metal-binding</keyword>
<keyword evidence="4" id="KW-1185">Reference proteome</keyword>